<dbReference type="RefSeq" id="WP_319989004.1">
    <property type="nucleotide sequence ID" value="NZ_JAXAVV010000027.1"/>
</dbReference>
<accession>A0ABU4U5I4</accession>
<comment type="caution">
    <text evidence="1">The sequence shown here is derived from an EMBL/GenBank/DDBJ whole genome shotgun (WGS) entry which is preliminary data.</text>
</comment>
<dbReference type="PANTHER" id="PTHR34822:SF1">
    <property type="entry name" value="GRPB FAMILY PROTEIN"/>
    <property type="match status" value="1"/>
</dbReference>
<dbReference type="SUPFAM" id="SSF81301">
    <property type="entry name" value="Nucleotidyltransferase"/>
    <property type="match status" value="1"/>
</dbReference>
<keyword evidence="2" id="KW-1185">Reference proteome</keyword>
<dbReference type="Pfam" id="PF04229">
    <property type="entry name" value="GrpB"/>
    <property type="match status" value="1"/>
</dbReference>
<name>A0ABU4U5I4_9PSEU</name>
<reference evidence="1 2" key="1">
    <citation type="submission" date="2023-11" db="EMBL/GenBank/DDBJ databases">
        <title>Lentzea sokolovensis, sp. nov., Lentzea kristufkii, sp. nov., and Lentzea miocenensis, sp. nov., rare actinobacteria from Sokolov Coal Basin, Miocene lacustrine sediment, Czech Republic.</title>
        <authorList>
            <person name="Lara A."/>
            <person name="Kotroba L."/>
            <person name="Nouioui I."/>
            <person name="Neumann-Schaal M."/>
            <person name="Mast Y."/>
            <person name="Chronakova A."/>
        </authorList>
    </citation>
    <scope>NUCLEOTIDE SEQUENCE [LARGE SCALE GENOMIC DNA]</scope>
    <source>
        <strain evidence="1 2">BCCO 10_0798</strain>
    </source>
</reference>
<dbReference type="InterPro" id="IPR043519">
    <property type="entry name" value="NT_sf"/>
</dbReference>
<protein>
    <submittedName>
        <fullName evidence="1">GrpB family protein</fullName>
    </submittedName>
</protein>
<sequence>MSEKVPAWAFERAELRPYDPRWADHARAEGVRLTELLAPWLVDGIEHVGSTAVPELAAKPVIDLMASVSDLDTVVEQASASLAAHGWAYVPPELDNRPWRRFYVKPDQTGQRREAHLHLIQAGHQRWTDQIRFRDALRNDTTLAQAYEDLKRQLAAQSGHDREAYTKGKAEFVAKALQGPHA</sequence>
<gene>
    <name evidence="1" type="ORF">SK571_38305</name>
</gene>
<dbReference type="EMBL" id="JAXAVV010000027">
    <property type="protein sequence ID" value="MDX8055261.1"/>
    <property type="molecule type" value="Genomic_DNA"/>
</dbReference>
<organism evidence="1 2">
    <name type="scientific">Lentzea kristufekii</name>
    <dbReference type="NCBI Taxonomy" id="3095430"/>
    <lineage>
        <taxon>Bacteria</taxon>
        <taxon>Bacillati</taxon>
        <taxon>Actinomycetota</taxon>
        <taxon>Actinomycetes</taxon>
        <taxon>Pseudonocardiales</taxon>
        <taxon>Pseudonocardiaceae</taxon>
        <taxon>Lentzea</taxon>
    </lineage>
</organism>
<evidence type="ECO:0000313" key="2">
    <source>
        <dbReference type="Proteomes" id="UP001271792"/>
    </source>
</evidence>
<proteinExistence type="predicted"/>
<evidence type="ECO:0000313" key="1">
    <source>
        <dbReference type="EMBL" id="MDX8055261.1"/>
    </source>
</evidence>
<dbReference type="PANTHER" id="PTHR34822">
    <property type="entry name" value="GRPB DOMAIN PROTEIN (AFU_ORTHOLOGUE AFUA_1G01530)"/>
    <property type="match status" value="1"/>
</dbReference>
<dbReference type="Proteomes" id="UP001271792">
    <property type="component" value="Unassembled WGS sequence"/>
</dbReference>
<dbReference type="Gene3D" id="3.30.460.10">
    <property type="entry name" value="Beta Polymerase, domain 2"/>
    <property type="match status" value="1"/>
</dbReference>
<dbReference type="InterPro" id="IPR007344">
    <property type="entry name" value="GrpB/CoaE"/>
</dbReference>